<protein>
    <submittedName>
        <fullName evidence="2">Uncharacterized protein</fullName>
    </submittedName>
</protein>
<accession>A0A0V1DNR7</accession>
<evidence type="ECO:0000313" key="2">
    <source>
        <dbReference type="EMBL" id="KRY62950.1"/>
    </source>
</evidence>
<dbReference type="AlphaFoldDB" id="A0A0V1DNR7"/>
<proteinExistence type="predicted"/>
<keyword evidence="1" id="KW-0732">Signal</keyword>
<name>A0A0V1DNR7_TRIPS</name>
<dbReference type="EMBL" id="JYDT01002839">
    <property type="protein sequence ID" value="KRY62950.1"/>
    <property type="molecule type" value="Genomic_DNA"/>
</dbReference>
<organism evidence="2 3">
    <name type="scientific">Trichinella pseudospiralis</name>
    <name type="common">Parasitic roundworm</name>
    <dbReference type="NCBI Taxonomy" id="6337"/>
    <lineage>
        <taxon>Eukaryota</taxon>
        <taxon>Metazoa</taxon>
        <taxon>Ecdysozoa</taxon>
        <taxon>Nematoda</taxon>
        <taxon>Enoplea</taxon>
        <taxon>Dorylaimia</taxon>
        <taxon>Trichinellida</taxon>
        <taxon>Trichinellidae</taxon>
        <taxon>Trichinella</taxon>
    </lineage>
</organism>
<feature type="chain" id="PRO_5012452716" evidence="1">
    <location>
        <begin position="16"/>
        <end position="41"/>
    </location>
</feature>
<dbReference type="Proteomes" id="UP000054995">
    <property type="component" value="Unassembled WGS sequence"/>
</dbReference>
<sequence length="41" mass="4461">MFLFLFCYFELGGLTVSLYSVGCGAQQSSCLSLPSAAWHEP</sequence>
<feature type="signal peptide" evidence="1">
    <location>
        <begin position="1"/>
        <end position="15"/>
    </location>
</feature>
<keyword evidence="3" id="KW-1185">Reference proteome</keyword>
<evidence type="ECO:0000313" key="3">
    <source>
        <dbReference type="Proteomes" id="UP000054995"/>
    </source>
</evidence>
<evidence type="ECO:0000256" key="1">
    <source>
        <dbReference type="SAM" id="SignalP"/>
    </source>
</evidence>
<comment type="caution">
    <text evidence="2">The sequence shown here is derived from an EMBL/GenBank/DDBJ whole genome shotgun (WGS) entry which is preliminary data.</text>
</comment>
<gene>
    <name evidence="2" type="ORF">T4D_10590</name>
</gene>
<reference evidence="2 3" key="1">
    <citation type="submission" date="2015-01" db="EMBL/GenBank/DDBJ databases">
        <title>Evolution of Trichinella species and genotypes.</title>
        <authorList>
            <person name="Korhonen P.K."/>
            <person name="Edoardo P."/>
            <person name="Giuseppe L.R."/>
            <person name="Gasser R.B."/>
        </authorList>
    </citation>
    <scope>NUCLEOTIDE SEQUENCE [LARGE SCALE GENOMIC DNA]</scope>
    <source>
        <strain evidence="2">ISS470</strain>
    </source>
</reference>